<reference evidence="2" key="1">
    <citation type="submission" date="2023-06" db="EMBL/GenBank/DDBJ databases">
        <authorList>
            <consortium name="Lawrence Berkeley National Laboratory"/>
            <person name="Ahrendt S."/>
            <person name="Sahu N."/>
            <person name="Indic B."/>
            <person name="Wong-Bajracharya J."/>
            <person name="Merenyi Z."/>
            <person name="Ke H.-M."/>
            <person name="Monk M."/>
            <person name="Kocsube S."/>
            <person name="Drula E."/>
            <person name="Lipzen A."/>
            <person name="Balint B."/>
            <person name="Henrissat B."/>
            <person name="Andreopoulos B."/>
            <person name="Martin F.M."/>
            <person name="Harder C.B."/>
            <person name="Rigling D."/>
            <person name="Ford K.L."/>
            <person name="Foster G.D."/>
            <person name="Pangilinan J."/>
            <person name="Papanicolaou A."/>
            <person name="Barry K."/>
            <person name="LaButti K."/>
            <person name="Viragh M."/>
            <person name="Koriabine M."/>
            <person name="Yan M."/>
            <person name="Riley R."/>
            <person name="Champramary S."/>
            <person name="Plett K.L."/>
            <person name="Tsai I.J."/>
            <person name="Slot J."/>
            <person name="Sipos G."/>
            <person name="Plett J."/>
            <person name="Nagy L.G."/>
            <person name="Grigoriev I.V."/>
        </authorList>
    </citation>
    <scope>NUCLEOTIDE SEQUENCE</scope>
    <source>
        <strain evidence="2">FPL87.14</strain>
    </source>
</reference>
<evidence type="ECO:0000313" key="2">
    <source>
        <dbReference type="EMBL" id="KAK0431761.1"/>
    </source>
</evidence>
<comment type="caution">
    <text evidence="2">The sequence shown here is derived from an EMBL/GenBank/DDBJ whole genome shotgun (WGS) entry which is preliminary data.</text>
</comment>
<dbReference type="EMBL" id="JAUEPT010000107">
    <property type="protein sequence ID" value="KAK0431761.1"/>
    <property type="molecule type" value="Genomic_DNA"/>
</dbReference>
<proteinExistence type="predicted"/>
<keyword evidence="1" id="KW-0732">Signal</keyword>
<accession>A0AA39MEC8</accession>
<gene>
    <name evidence="2" type="ORF">EV421DRAFT_1925553</name>
</gene>
<name>A0AA39MEC8_9AGAR</name>
<evidence type="ECO:0000256" key="1">
    <source>
        <dbReference type="SAM" id="SignalP"/>
    </source>
</evidence>
<sequence length="194" mass="22096">MTWRETISTRSSVILALCSTFLLSSRTKSASAIEIILFTDNHSPGRTSVYWIVPPYAFREVFPPADLRRKSGLDREDLQVLPNATLLCKELIPYFQDNAFSVDINDNYRIIIFHSQFEMFLRAHFHSSLRANLFDGDIGEEYDLETIQNMMSQLGVGGDNDDDEMVPLSDLQWHTVLGQAILEEVMRDTVAEAS</sequence>
<feature type="signal peptide" evidence="1">
    <location>
        <begin position="1"/>
        <end position="32"/>
    </location>
</feature>
<evidence type="ECO:0008006" key="4">
    <source>
        <dbReference type="Google" id="ProtNLM"/>
    </source>
</evidence>
<protein>
    <recommendedName>
        <fullName evidence="4">HNH nuclease domain-containing protein</fullName>
    </recommendedName>
</protein>
<organism evidence="2 3">
    <name type="scientific">Armillaria borealis</name>
    <dbReference type="NCBI Taxonomy" id="47425"/>
    <lineage>
        <taxon>Eukaryota</taxon>
        <taxon>Fungi</taxon>
        <taxon>Dikarya</taxon>
        <taxon>Basidiomycota</taxon>
        <taxon>Agaricomycotina</taxon>
        <taxon>Agaricomycetes</taxon>
        <taxon>Agaricomycetidae</taxon>
        <taxon>Agaricales</taxon>
        <taxon>Marasmiineae</taxon>
        <taxon>Physalacriaceae</taxon>
        <taxon>Armillaria</taxon>
    </lineage>
</organism>
<feature type="chain" id="PRO_5041266746" description="HNH nuclease domain-containing protein" evidence="1">
    <location>
        <begin position="33"/>
        <end position="194"/>
    </location>
</feature>
<dbReference type="AlphaFoldDB" id="A0AA39MEC8"/>
<dbReference type="Proteomes" id="UP001175226">
    <property type="component" value="Unassembled WGS sequence"/>
</dbReference>
<keyword evidence="3" id="KW-1185">Reference proteome</keyword>
<evidence type="ECO:0000313" key="3">
    <source>
        <dbReference type="Proteomes" id="UP001175226"/>
    </source>
</evidence>